<dbReference type="HAMAP" id="MF_00558">
    <property type="entry name" value="Succ_CoA_beta"/>
    <property type="match status" value="1"/>
</dbReference>
<organism evidence="12 13">
    <name type="scientific">SAR86 cluster bacterium</name>
    <dbReference type="NCBI Taxonomy" id="2030880"/>
    <lineage>
        <taxon>Bacteria</taxon>
        <taxon>Pseudomonadati</taxon>
        <taxon>Pseudomonadota</taxon>
        <taxon>Gammaproteobacteria</taxon>
        <taxon>SAR86 cluster</taxon>
    </lineage>
</organism>
<dbReference type="PIRSF" id="PIRSF001554">
    <property type="entry name" value="SucCS_beta"/>
    <property type="match status" value="1"/>
</dbReference>
<dbReference type="SUPFAM" id="SSF56059">
    <property type="entry name" value="Glutathione synthetase ATP-binding domain-like"/>
    <property type="match status" value="1"/>
</dbReference>
<feature type="binding site" evidence="10">
    <location>
        <position position="46"/>
    </location>
    <ligand>
        <name>ATP</name>
        <dbReference type="ChEBI" id="CHEBI:30616"/>
    </ligand>
</feature>
<proteinExistence type="inferred from homology"/>
<dbReference type="GO" id="GO:0042709">
    <property type="term" value="C:succinate-CoA ligase complex"/>
    <property type="evidence" value="ECO:0007669"/>
    <property type="project" value="TreeGrafter"/>
</dbReference>
<comment type="subunit">
    <text evidence="10">Heterotetramer of two alpha and two beta subunits.</text>
</comment>
<dbReference type="PROSITE" id="PS50975">
    <property type="entry name" value="ATP_GRASP"/>
    <property type="match status" value="1"/>
</dbReference>
<name>A0A520LTI8_9GAMM</name>
<evidence type="ECO:0000256" key="6">
    <source>
        <dbReference type="ARBA" id="ARBA00022840"/>
    </source>
</evidence>
<dbReference type="InterPro" id="IPR013815">
    <property type="entry name" value="ATP_grasp_subdomain_1"/>
</dbReference>
<keyword evidence="7 10" id="KW-0460">Magnesium</keyword>
<dbReference type="FunFam" id="3.30.1490.20:FF:000002">
    <property type="entry name" value="Succinate--CoA ligase [ADP-forming] subunit beta"/>
    <property type="match status" value="1"/>
</dbReference>
<dbReference type="EC" id="6.2.1.5" evidence="10"/>
<feature type="binding site" evidence="10">
    <location>
        <position position="107"/>
    </location>
    <ligand>
        <name>ATP</name>
        <dbReference type="ChEBI" id="CHEBI:30616"/>
    </ligand>
</feature>
<dbReference type="UniPathway" id="UPA00223">
    <property type="reaction ID" value="UER00999"/>
</dbReference>
<feature type="binding site" evidence="10">
    <location>
        <position position="199"/>
    </location>
    <ligand>
        <name>Mg(2+)</name>
        <dbReference type="ChEBI" id="CHEBI:18420"/>
    </ligand>
</feature>
<dbReference type="Gene3D" id="3.40.50.261">
    <property type="entry name" value="Succinyl-CoA synthetase domains"/>
    <property type="match status" value="1"/>
</dbReference>
<feature type="binding site" evidence="10">
    <location>
        <position position="99"/>
    </location>
    <ligand>
        <name>ATP</name>
        <dbReference type="ChEBI" id="CHEBI:30616"/>
    </ligand>
</feature>
<evidence type="ECO:0000256" key="8">
    <source>
        <dbReference type="ARBA" id="ARBA00050563"/>
    </source>
</evidence>
<evidence type="ECO:0000313" key="13">
    <source>
        <dbReference type="Proteomes" id="UP000319023"/>
    </source>
</evidence>
<comment type="cofactor">
    <cofactor evidence="10">
        <name>Mg(2+)</name>
        <dbReference type="ChEBI" id="CHEBI:18420"/>
    </cofactor>
    <text evidence="10">Binds 1 Mg(2+) ion per subunit.</text>
</comment>
<feature type="binding site" evidence="10">
    <location>
        <begin position="321"/>
        <end position="323"/>
    </location>
    <ligand>
        <name>substrate</name>
        <note>ligand shared with subunit alpha</note>
    </ligand>
</feature>
<dbReference type="GO" id="GO:0000287">
    <property type="term" value="F:magnesium ion binding"/>
    <property type="evidence" value="ECO:0007669"/>
    <property type="project" value="UniProtKB-UniRule"/>
</dbReference>
<sequence>MNLHEYQGKELFAKFGLPVSKNRVIASADDAVDACRDIGGNKWVVKAQVHAGGRGKAGGVKLVSTPEEAVEFANHWLGKRLITYQTDSNGQLVNSILVEECTDIAKELYLSAVVDRGTQRIVFIGSSEGGVNIEEVAENTPEKIIYEPIDPLTGPMDFQSRKISKVLGLDGEQSKQFSKMLPQLTDLFVTHDLSLLEINPLVITQGGKLHCLDAKINIDSNAVYRQPEIQAMHDPSQEDPRESEAALNDLSYVSLDGNIGCMVNGAGLAMGTMDTIKYFDGSPANFLDVGGTATQDRVSKAFKLILADPEVRVVLVNIFGGIVRCDLIAEGILAAIKEVGVSIPVVVRLEGNNADIGSNILAESSAEIVSLNNLEDAAKKAVELSK</sequence>
<dbReference type="InterPro" id="IPR017866">
    <property type="entry name" value="Succ-CoA_synthase_bsu_CS"/>
</dbReference>
<evidence type="ECO:0000259" key="11">
    <source>
        <dbReference type="PROSITE" id="PS50975"/>
    </source>
</evidence>
<dbReference type="PROSITE" id="PS01217">
    <property type="entry name" value="SUCCINYL_COA_LIG_3"/>
    <property type="match status" value="1"/>
</dbReference>
<gene>
    <name evidence="10" type="primary">sucC</name>
    <name evidence="12" type="ORF">EVB01_01290</name>
</gene>
<dbReference type="GO" id="GO:0005829">
    <property type="term" value="C:cytosol"/>
    <property type="evidence" value="ECO:0007669"/>
    <property type="project" value="TreeGrafter"/>
</dbReference>
<dbReference type="GO" id="GO:0006104">
    <property type="term" value="P:succinyl-CoA metabolic process"/>
    <property type="evidence" value="ECO:0007669"/>
    <property type="project" value="TreeGrafter"/>
</dbReference>
<feature type="binding site" evidence="10">
    <location>
        <position position="102"/>
    </location>
    <ligand>
        <name>ATP</name>
        <dbReference type="ChEBI" id="CHEBI:30616"/>
    </ligand>
</feature>
<keyword evidence="2 10" id="KW-0816">Tricarboxylic acid cycle</keyword>
<keyword evidence="6 10" id="KW-0067">ATP-binding</keyword>
<dbReference type="InterPro" id="IPR005811">
    <property type="entry name" value="SUCC_ACL_C"/>
</dbReference>
<dbReference type="PANTHER" id="PTHR11815:SF10">
    <property type="entry name" value="SUCCINATE--COA LIGASE [GDP-FORMING] SUBUNIT BETA, MITOCHONDRIAL"/>
    <property type="match status" value="1"/>
</dbReference>
<evidence type="ECO:0000256" key="5">
    <source>
        <dbReference type="ARBA" id="ARBA00022741"/>
    </source>
</evidence>
<dbReference type="GO" id="GO:0006099">
    <property type="term" value="P:tricarboxylic acid cycle"/>
    <property type="evidence" value="ECO:0007669"/>
    <property type="project" value="UniProtKB-UniRule"/>
</dbReference>
<dbReference type="SUPFAM" id="SSF52210">
    <property type="entry name" value="Succinyl-CoA synthetase domains"/>
    <property type="match status" value="1"/>
</dbReference>
<accession>A0A520LTI8</accession>
<feature type="binding site" evidence="10">
    <location>
        <position position="213"/>
    </location>
    <ligand>
        <name>Mg(2+)</name>
        <dbReference type="ChEBI" id="CHEBI:18420"/>
    </ligand>
</feature>
<dbReference type="InterPro" id="IPR013650">
    <property type="entry name" value="ATP-grasp_succ-CoA_synth-type"/>
</dbReference>
<keyword evidence="5 10" id="KW-0547">Nucleotide-binding</keyword>
<comment type="catalytic activity">
    <reaction evidence="9">
        <text>GTP + succinate + CoA = succinyl-CoA + GDP + phosphate</text>
        <dbReference type="Rhea" id="RHEA:22120"/>
        <dbReference type="ChEBI" id="CHEBI:30031"/>
        <dbReference type="ChEBI" id="CHEBI:37565"/>
        <dbReference type="ChEBI" id="CHEBI:43474"/>
        <dbReference type="ChEBI" id="CHEBI:57287"/>
        <dbReference type="ChEBI" id="CHEBI:57292"/>
        <dbReference type="ChEBI" id="CHEBI:58189"/>
    </reaction>
    <physiologicalReaction direction="right-to-left" evidence="9">
        <dbReference type="Rhea" id="RHEA:22122"/>
    </physiologicalReaction>
</comment>
<dbReference type="GO" id="GO:0004775">
    <property type="term" value="F:succinate-CoA ligase (ADP-forming) activity"/>
    <property type="evidence" value="ECO:0007669"/>
    <property type="project" value="UniProtKB-UniRule"/>
</dbReference>
<dbReference type="PANTHER" id="PTHR11815">
    <property type="entry name" value="SUCCINYL-COA SYNTHETASE BETA CHAIN"/>
    <property type="match status" value="1"/>
</dbReference>
<comment type="catalytic activity">
    <reaction evidence="8">
        <text>succinate + ATP + CoA = succinyl-CoA + ADP + phosphate</text>
        <dbReference type="Rhea" id="RHEA:17661"/>
        <dbReference type="ChEBI" id="CHEBI:30031"/>
        <dbReference type="ChEBI" id="CHEBI:30616"/>
        <dbReference type="ChEBI" id="CHEBI:43474"/>
        <dbReference type="ChEBI" id="CHEBI:57287"/>
        <dbReference type="ChEBI" id="CHEBI:57292"/>
        <dbReference type="ChEBI" id="CHEBI:456216"/>
        <dbReference type="EC" id="6.2.1.5"/>
    </reaction>
    <physiologicalReaction direction="right-to-left" evidence="8">
        <dbReference type="Rhea" id="RHEA:17663"/>
    </physiologicalReaction>
</comment>
<dbReference type="FunFam" id="3.30.470.20:FF:000002">
    <property type="entry name" value="Succinate--CoA ligase [ADP-forming] subunit beta"/>
    <property type="match status" value="1"/>
</dbReference>
<dbReference type="NCBIfam" id="NF001913">
    <property type="entry name" value="PRK00696.1"/>
    <property type="match status" value="1"/>
</dbReference>
<evidence type="ECO:0000256" key="7">
    <source>
        <dbReference type="ARBA" id="ARBA00022842"/>
    </source>
</evidence>
<dbReference type="Gene3D" id="3.30.1490.20">
    <property type="entry name" value="ATP-grasp fold, A domain"/>
    <property type="match status" value="1"/>
</dbReference>
<evidence type="ECO:0000256" key="4">
    <source>
        <dbReference type="ARBA" id="ARBA00022723"/>
    </source>
</evidence>
<dbReference type="AlphaFoldDB" id="A0A520LTI8"/>
<feature type="binding site" evidence="10">
    <location>
        <begin position="53"/>
        <end position="55"/>
    </location>
    <ligand>
        <name>ATP</name>
        <dbReference type="ChEBI" id="CHEBI:30616"/>
    </ligand>
</feature>
<protein>
    <recommendedName>
        <fullName evidence="10">Succinate--CoA ligase [ADP-forming] subunit beta</fullName>
        <ecNumber evidence="10">6.2.1.5</ecNumber>
    </recommendedName>
    <alternativeName>
        <fullName evidence="10">Succinyl-CoA synthetase subunit beta</fullName>
        <shortName evidence="10">SCS-beta</shortName>
    </alternativeName>
</protein>
<comment type="caution">
    <text evidence="12">The sequence shown here is derived from an EMBL/GenBank/DDBJ whole genome shotgun (WGS) entry which is preliminary data.</text>
</comment>
<dbReference type="Gene3D" id="3.30.470.20">
    <property type="entry name" value="ATP-grasp fold, B domain"/>
    <property type="match status" value="1"/>
</dbReference>
<evidence type="ECO:0000256" key="10">
    <source>
        <dbReference type="HAMAP-Rule" id="MF_00558"/>
    </source>
</evidence>
<comment type="function">
    <text evidence="10">Succinyl-CoA synthetase functions in the citric acid cycle (TCA), coupling the hydrolysis of succinyl-CoA to the synthesis of either ATP or GTP and thus represents the only step of substrate-level phosphorylation in the TCA. The beta subunit provides nucleotide specificity of the enzyme and binds the substrate succinate, while the binding sites for coenzyme A and phosphate are found in the alpha subunit.</text>
</comment>
<reference evidence="12 13" key="1">
    <citation type="submission" date="2019-02" db="EMBL/GenBank/DDBJ databases">
        <title>Prokaryotic population dynamics and viral predation in marine succession experiment using metagenomics: the confinement effect.</title>
        <authorList>
            <person name="Haro-Moreno J.M."/>
            <person name="Rodriguez-Valera F."/>
            <person name="Lopez-Perez M."/>
        </authorList>
    </citation>
    <scope>NUCLEOTIDE SEQUENCE [LARGE SCALE GENOMIC DNA]</scope>
    <source>
        <strain evidence="12">MED-G168</strain>
    </source>
</reference>
<evidence type="ECO:0000256" key="3">
    <source>
        <dbReference type="ARBA" id="ARBA00022598"/>
    </source>
</evidence>
<dbReference type="Proteomes" id="UP000319023">
    <property type="component" value="Unassembled WGS sequence"/>
</dbReference>
<dbReference type="Pfam" id="PF08442">
    <property type="entry name" value="ATP-grasp_2"/>
    <property type="match status" value="1"/>
</dbReference>
<comment type="pathway">
    <text evidence="10">Carbohydrate metabolism; tricarboxylic acid cycle; succinate from succinyl-CoA (ligase route): step 1/1.</text>
</comment>
<dbReference type="GO" id="GO:0004776">
    <property type="term" value="F:succinate-CoA ligase (GDP-forming) activity"/>
    <property type="evidence" value="ECO:0007669"/>
    <property type="project" value="RHEA"/>
</dbReference>
<keyword evidence="3 10" id="KW-0436">Ligase</keyword>
<dbReference type="FunFam" id="3.40.50.261:FF:000001">
    <property type="entry name" value="Succinate--CoA ligase [ADP-forming] subunit beta"/>
    <property type="match status" value="1"/>
</dbReference>
<evidence type="ECO:0000313" key="12">
    <source>
        <dbReference type="EMBL" id="RZO12059.1"/>
    </source>
</evidence>
<feature type="domain" description="ATP-grasp" evidence="11">
    <location>
        <begin position="9"/>
        <end position="229"/>
    </location>
</feature>
<feature type="binding site" evidence="10">
    <location>
        <position position="264"/>
    </location>
    <ligand>
        <name>substrate</name>
        <note>ligand shared with subunit alpha</note>
    </ligand>
</feature>
<dbReference type="EMBL" id="SHBN01000017">
    <property type="protein sequence ID" value="RZO12059.1"/>
    <property type="molecule type" value="Genomic_DNA"/>
</dbReference>
<evidence type="ECO:0000256" key="1">
    <source>
        <dbReference type="ARBA" id="ARBA00009182"/>
    </source>
</evidence>
<dbReference type="Pfam" id="PF00549">
    <property type="entry name" value="Ligase_CoA"/>
    <property type="match status" value="1"/>
</dbReference>
<dbReference type="NCBIfam" id="TIGR01016">
    <property type="entry name" value="sucCoAbeta"/>
    <property type="match status" value="1"/>
</dbReference>
<evidence type="ECO:0000256" key="2">
    <source>
        <dbReference type="ARBA" id="ARBA00022532"/>
    </source>
</evidence>
<dbReference type="InterPro" id="IPR011761">
    <property type="entry name" value="ATP-grasp"/>
</dbReference>
<dbReference type="InterPro" id="IPR005809">
    <property type="entry name" value="Succ_CoA_ligase-like_bsu"/>
</dbReference>
<dbReference type="InterPro" id="IPR016102">
    <property type="entry name" value="Succinyl-CoA_synth-like"/>
</dbReference>
<keyword evidence="4 10" id="KW-0479">Metal-binding</keyword>
<dbReference type="GO" id="GO:0005524">
    <property type="term" value="F:ATP binding"/>
    <property type="evidence" value="ECO:0007669"/>
    <property type="project" value="UniProtKB-UniRule"/>
</dbReference>
<comment type="similarity">
    <text evidence="1 10">Belongs to the succinate/malate CoA ligase beta subunit family.</text>
</comment>
<evidence type="ECO:0000256" key="9">
    <source>
        <dbReference type="ARBA" id="ARBA00052891"/>
    </source>
</evidence>